<dbReference type="EMBL" id="CM055112">
    <property type="protein sequence ID" value="KAJ7517791.1"/>
    <property type="molecule type" value="Genomic_DNA"/>
</dbReference>
<evidence type="ECO:0000313" key="2">
    <source>
        <dbReference type="Proteomes" id="UP001162992"/>
    </source>
</evidence>
<reference evidence="2" key="1">
    <citation type="journal article" date="2024" name="Proc. Natl. Acad. Sci. U.S.A.">
        <title>Extraordinary preservation of gene collinearity over three hundred million years revealed in homosporous lycophytes.</title>
        <authorList>
            <person name="Li C."/>
            <person name="Wickell D."/>
            <person name="Kuo L.Y."/>
            <person name="Chen X."/>
            <person name="Nie B."/>
            <person name="Liao X."/>
            <person name="Peng D."/>
            <person name="Ji J."/>
            <person name="Jenkins J."/>
            <person name="Williams M."/>
            <person name="Shu S."/>
            <person name="Plott C."/>
            <person name="Barry K."/>
            <person name="Rajasekar S."/>
            <person name="Grimwood J."/>
            <person name="Han X."/>
            <person name="Sun S."/>
            <person name="Hou Z."/>
            <person name="He W."/>
            <person name="Dai G."/>
            <person name="Sun C."/>
            <person name="Schmutz J."/>
            <person name="Leebens-Mack J.H."/>
            <person name="Li F.W."/>
            <person name="Wang L."/>
        </authorList>
    </citation>
    <scope>NUCLEOTIDE SEQUENCE [LARGE SCALE GENOMIC DNA]</scope>
    <source>
        <strain evidence="2">cv. PW_Plant_1</strain>
    </source>
</reference>
<organism evidence="1 2">
    <name type="scientific">Diphasiastrum complanatum</name>
    <name type="common">Issler's clubmoss</name>
    <name type="synonym">Lycopodium complanatum</name>
    <dbReference type="NCBI Taxonomy" id="34168"/>
    <lineage>
        <taxon>Eukaryota</taxon>
        <taxon>Viridiplantae</taxon>
        <taxon>Streptophyta</taxon>
        <taxon>Embryophyta</taxon>
        <taxon>Tracheophyta</taxon>
        <taxon>Lycopodiopsida</taxon>
        <taxon>Lycopodiales</taxon>
        <taxon>Lycopodiaceae</taxon>
        <taxon>Lycopodioideae</taxon>
        <taxon>Diphasiastrum</taxon>
    </lineage>
</organism>
<proteinExistence type="predicted"/>
<name>A0ACC2AJZ3_DIPCM</name>
<protein>
    <submittedName>
        <fullName evidence="1">Uncharacterized protein</fullName>
    </submittedName>
</protein>
<comment type="caution">
    <text evidence="1">The sequence shown here is derived from an EMBL/GenBank/DDBJ whole genome shotgun (WGS) entry which is preliminary data.</text>
</comment>
<gene>
    <name evidence="1" type="ORF">O6H91_21G040500</name>
</gene>
<evidence type="ECO:0000313" key="1">
    <source>
        <dbReference type="EMBL" id="KAJ7517791.1"/>
    </source>
</evidence>
<sequence>MEVYALGFVLSRAFGSWLWRLITVSHVCLFRVMDFFKEYPDFLGKAGPLLTASFGADWEKRLEVKEVQTNFVHMMVLFNYYKRVYHTFFSPEENVGTNHIVPISGASAEETFPPHLQFGWMLFLSLRVHALSPFPDLVSCTNALLSVIIFMILHMPISLRKFSLDDTTLFGVRSTGGVHLIASLCNLYHASENDVTEMLNKTSGMVIDIFKDRGRCTSADDFPENLAGINKEGWSYFEFLMDDKLLVKNLQILDKNYEEAYHHHGELDERIFLSSDQNLIATMSSGSPITSGIKKYDVLSSPVPLGSVSGLQASSSPIGSPFSSPVKSGSLPVSNKMPPPTPVSITMTTAKWLRTVIAPLSSEPLPELQVFLRSCDRDITADVAYRAQVILEGIFPSDLLVDGCNRVIDADWGKQRRLEALKLYYRVLGAMCRAESQRLHCTNLTALLSNERFHRCMLACSAELVLATHKTVTMLFPAVLEPIGITPFDLSKVIESFVRHEDTLPRELKRHLNSIEERLLESMAWEKGSSMYNSLVIAKPKLAQEIHRLGLLAGPLQPIEDLIPHHHRLLQNIAKGDSSDEALENLSSKETKVPTSLALLKGVATVSEHIHPGSIPLTSPSEERASAFSAFPSLKSRNQAPLQSTFASPQRPSPRGAGETCAETVISVFFQKVLKLAAIRIRMLLERLRQSNQVMEQVYHAIQHALHHVTSLFFNRHIDQLILCCIYGVCKVSKLNLTFKEIIYQYRKLPQCKPQVFRNVFIDLQQPGRRDGHETGDIIRFYNEIFVPSTKCFLLLLGPNPTSFSVNGRSSDEIEKGDGNMPESPRLSSFPVLPDMSPKKISANQNVYVSPLRSTKMESLMSPQSRHLYACVGESTHAYQSPSKDLAAINNRLNRRPGRIDFGEPTLVSDSAVGGGLYSCMTHRLNGDAVRLTTDSALTQSQSPWKHMAPPASPLKRPRLDR</sequence>
<accession>A0ACC2AJZ3</accession>
<dbReference type="Proteomes" id="UP001162992">
    <property type="component" value="Chromosome 21"/>
</dbReference>
<keyword evidence="2" id="KW-1185">Reference proteome</keyword>